<reference evidence="1 2" key="1">
    <citation type="submission" date="2017-06" db="EMBL/GenBank/DDBJ databases">
        <title>Comparative genomic analysis of Ambrosia Fusariam Clade fungi.</title>
        <authorList>
            <person name="Stajich J.E."/>
            <person name="Carrillo J."/>
            <person name="Kijimoto T."/>
            <person name="Eskalen A."/>
            <person name="O'Donnell K."/>
            <person name="Kasson M."/>
        </authorList>
    </citation>
    <scope>NUCLEOTIDE SEQUENCE [LARGE SCALE GENOMIC DNA]</scope>
    <source>
        <strain evidence="1">UCR3666</strain>
    </source>
</reference>
<protein>
    <submittedName>
        <fullName evidence="1">Uncharacterized protein</fullName>
    </submittedName>
</protein>
<evidence type="ECO:0000313" key="1">
    <source>
        <dbReference type="EMBL" id="RMJ08306.1"/>
    </source>
</evidence>
<dbReference type="AlphaFoldDB" id="A0A3M2RSK9"/>
<accession>A0A3M2RSK9</accession>
<keyword evidence="2" id="KW-1185">Reference proteome</keyword>
<organism evidence="1 2">
    <name type="scientific">Fusarium kuroshium</name>
    <dbReference type="NCBI Taxonomy" id="2010991"/>
    <lineage>
        <taxon>Eukaryota</taxon>
        <taxon>Fungi</taxon>
        <taxon>Dikarya</taxon>
        <taxon>Ascomycota</taxon>
        <taxon>Pezizomycotina</taxon>
        <taxon>Sordariomycetes</taxon>
        <taxon>Hypocreomycetidae</taxon>
        <taxon>Hypocreales</taxon>
        <taxon>Nectriaceae</taxon>
        <taxon>Fusarium</taxon>
        <taxon>Fusarium solani species complex</taxon>
    </lineage>
</organism>
<name>A0A3M2RSK9_9HYPO</name>
<gene>
    <name evidence="1" type="ORF">CDV36_012082</name>
</gene>
<proteinExistence type="predicted"/>
<comment type="caution">
    <text evidence="1">The sequence shown here is derived from an EMBL/GenBank/DDBJ whole genome shotgun (WGS) entry which is preliminary data.</text>
</comment>
<evidence type="ECO:0000313" key="2">
    <source>
        <dbReference type="Proteomes" id="UP000277212"/>
    </source>
</evidence>
<dbReference type="EMBL" id="NKUJ01000294">
    <property type="protein sequence ID" value="RMJ08306.1"/>
    <property type="molecule type" value="Genomic_DNA"/>
</dbReference>
<sequence length="69" mass="7280">MDPEPDSHSGVTTELQVQSFASLCLSCRTASDKVPGSSGKSPIAVPEFACPTELKVLREDPAMLYPEAG</sequence>
<dbReference type="Proteomes" id="UP000277212">
    <property type="component" value="Unassembled WGS sequence"/>
</dbReference>